<dbReference type="OrthoDB" id="10262646at2759"/>
<sequence length="822" mass="93230">MYPIRTLSSIQSDIGQDIDTTLTANLLRMKQVQLITGSTSGNIQIFKVSQTPSPQDLLINHQTSSAIVGLQVGFFSSMHNSLDDSERLELAVIHPNSIEILQPKKSQTNSIELQQLVSIQINKIGSFTVAHRPQTQLDENKNKRTFISSYLIIKTFDSQLLLIQRKILAKLKLSFRYSLPSPISYSPLSDTLIISTFEYSVLAIDFQDLLTQQDNSLASQDEEKLKVKFEVVLNDRIQQLHCGRFFRSDSQKTGEICVVTPRNIVFFDLTGKLVKEVKIDNLVVKLSFIYSQSTKYSEIISTLILTQNSIQILSSGIIKWKGIFSEKLVVQTVKDDQSLKIVKQEEEKPQENEDEFIITPKHQIQQKQTFKAPLKAQTATNFQLNQVLFPICISTSFSISQQFHASNMKSSPLILDQPGYFILTYSEGLQQVSFFGTTQQNFSKFQPIAIPTSQISKQIKEQLQQELQQTNQENKENVDQHLNIKIANITPTQNGIETQFQIEFESSLNVTNLTIQLSAFNQNFTTSFDNKGSIFQIDEVRSFKKINTICTITFPLNFFVSYQEIGFLACSEYNFQSLRTSVFVPLSLLSYNVFGPIPTQQFAYKIDLQFEIPFQSLKHFLAQKSFPEEILNELETKSLGIKNLDGSIAQISQLNNSTLQVSSNNIEQIFPGLDFLLSYELNYLFNFDKSIIITAISNLKNQSKTQNVVKIEDVLAQILQKFGAENEKVSTNLNGVYSERENFGENIEVITDYIEGLCSRITSGDNSGKIEIERLRGVACLLCCLKYKQVDVISQERKIKTGFGDKEGFEGIFGTKLENFLD</sequence>
<dbReference type="EMBL" id="KI546035">
    <property type="protein sequence ID" value="EST47804.1"/>
    <property type="molecule type" value="Genomic_DNA"/>
</dbReference>
<evidence type="ECO:0000259" key="2">
    <source>
        <dbReference type="Pfam" id="PF14727"/>
    </source>
</evidence>
<feature type="coiled-coil region" evidence="1">
    <location>
        <begin position="453"/>
        <end position="480"/>
    </location>
</feature>
<evidence type="ECO:0000256" key="1">
    <source>
        <dbReference type="SAM" id="Coils"/>
    </source>
</evidence>
<dbReference type="EMBL" id="AUWU02000006">
    <property type="protein sequence ID" value="KAH0572119.1"/>
    <property type="molecule type" value="Genomic_DNA"/>
</dbReference>
<evidence type="ECO:0000313" key="5">
    <source>
        <dbReference type="Proteomes" id="UP000018208"/>
    </source>
</evidence>
<dbReference type="Pfam" id="PF14727">
    <property type="entry name" value="PHTB1_N"/>
    <property type="match status" value="1"/>
</dbReference>
<dbReference type="Proteomes" id="UP000018208">
    <property type="component" value="Unassembled WGS sequence"/>
</dbReference>
<dbReference type="GO" id="GO:0016020">
    <property type="term" value="C:membrane"/>
    <property type="evidence" value="ECO:0007669"/>
    <property type="project" value="TreeGrafter"/>
</dbReference>
<dbReference type="PANTHER" id="PTHR20991:SF0">
    <property type="entry name" value="PROTEIN PTHB1"/>
    <property type="match status" value="1"/>
</dbReference>
<proteinExistence type="predicted"/>
<reference evidence="4" key="2">
    <citation type="submission" date="2020-12" db="EMBL/GenBank/DDBJ databases">
        <title>New Spironucleus salmonicida genome in near-complete chromosomes.</title>
        <authorList>
            <person name="Xu F."/>
            <person name="Kurt Z."/>
            <person name="Jimenez-Gonzalez A."/>
            <person name="Astvaldsson A."/>
            <person name="Andersson J.O."/>
            <person name="Svard S.G."/>
        </authorList>
    </citation>
    <scope>NUCLEOTIDE SEQUENCE</scope>
    <source>
        <strain evidence="4">ATCC 50377</strain>
    </source>
</reference>
<dbReference type="InterPro" id="IPR028073">
    <property type="entry name" value="PHTB1_N_dom"/>
</dbReference>
<keyword evidence="5" id="KW-1185">Reference proteome</keyword>
<dbReference type="GO" id="GO:0034464">
    <property type="term" value="C:BBSome"/>
    <property type="evidence" value="ECO:0007669"/>
    <property type="project" value="InterPro"/>
</dbReference>
<gene>
    <name evidence="3" type="ORF">SS50377_12205</name>
    <name evidence="4" type="ORF">SS50377_26327</name>
</gene>
<keyword evidence="1" id="KW-0175">Coiled coil</keyword>
<feature type="domain" description="PTHB1 N-terminal" evidence="2">
    <location>
        <begin position="26"/>
        <end position="329"/>
    </location>
</feature>
<reference evidence="3 4" key="1">
    <citation type="journal article" date="2014" name="PLoS Genet.">
        <title>The Genome of Spironucleus salmonicida Highlights a Fish Pathogen Adapted to Fluctuating Environments.</title>
        <authorList>
            <person name="Xu F."/>
            <person name="Jerlstrom-Hultqvist J."/>
            <person name="Einarsson E."/>
            <person name="Astvaldsson A."/>
            <person name="Svard S.G."/>
            <person name="Andersson J.O."/>
        </authorList>
    </citation>
    <scope>NUCLEOTIDE SEQUENCE</scope>
    <source>
        <strain evidence="4">ATCC 50377</strain>
    </source>
</reference>
<dbReference type="VEuPathDB" id="GiardiaDB:SS50377_26327"/>
<protein>
    <submittedName>
        <fullName evidence="4">PTHB1 N-terminus-containing protein</fullName>
    </submittedName>
</protein>
<organism evidence="3">
    <name type="scientific">Spironucleus salmonicida</name>
    <dbReference type="NCBI Taxonomy" id="348837"/>
    <lineage>
        <taxon>Eukaryota</taxon>
        <taxon>Metamonada</taxon>
        <taxon>Diplomonadida</taxon>
        <taxon>Hexamitidae</taxon>
        <taxon>Hexamitinae</taxon>
        <taxon>Spironucleus</taxon>
    </lineage>
</organism>
<accession>V6M3E6</accession>
<name>V6M3E6_9EUKA</name>
<evidence type="ECO:0000313" key="3">
    <source>
        <dbReference type="EMBL" id="EST47804.1"/>
    </source>
</evidence>
<dbReference type="GO" id="GO:0060271">
    <property type="term" value="P:cilium assembly"/>
    <property type="evidence" value="ECO:0007669"/>
    <property type="project" value="TreeGrafter"/>
</dbReference>
<dbReference type="InterPro" id="IPR026511">
    <property type="entry name" value="PTHB1"/>
</dbReference>
<evidence type="ECO:0000313" key="4">
    <source>
        <dbReference type="EMBL" id="KAH0572119.1"/>
    </source>
</evidence>
<dbReference type="AlphaFoldDB" id="V6M3E6"/>
<dbReference type="PANTHER" id="PTHR20991">
    <property type="entry name" value="PARATHYROID HORMONE-RESPONSIVE B1 GENE"/>
    <property type="match status" value="1"/>
</dbReference>